<evidence type="ECO:0000256" key="4">
    <source>
        <dbReference type="ARBA" id="ARBA00022759"/>
    </source>
</evidence>
<dbReference type="PIRSF" id="PIRSF004985">
    <property type="entry name" value="Hlld_jn_rslvs_ar"/>
    <property type="match status" value="1"/>
</dbReference>
<dbReference type="Proteomes" id="UP000646946">
    <property type="component" value="Unassembled WGS sequence"/>
</dbReference>
<keyword evidence="10" id="KW-0234">DNA repair</keyword>
<protein>
    <submittedName>
        <fullName evidence="12">Holliday junction resolvase</fullName>
    </submittedName>
</protein>
<dbReference type="AlphaFoldDB" id="A0A832V2J5"/>
<reference evidence="12 13" key="1">
    <citation type="journal article" name="Nat. Commun.">
        <title>Undinarchaeota illuminate DPANN phylogeny and the impact of gene transfer on archaeal evolution.</title>
        <authorList>
            <person name="Dombrowski N."/>
            <person name="Williams T.A."/>
            <person name="Sun J."/>
            <person name="Woodcroft B.J."/>
            <person name="Lee J.H."/>
            <person name="Minh B.Q."/>
            <person name="Rinke C."/>
            <person name="Spang A."/>
        </authorList>
    </citation>
    <scope>NUCLEOTIDE SEQUENCE [LARGE SCALE GENOMIC DNA]</scope>
    <source>
        <strain evidence="12">MAG_bin1129</strain>
    </source>
</reference>
<sequence>MAQYAKGAKAERELIEMFWNSGYAAMRAAGSGISRLPSVDVIASNGEKIFAISCKATKKTNVYLDAEEVEKLKTFSEKFGATPYIGVRFNGKNWYFLEMEKVRKTEGKKFTVSRKNSEKSGKSFEKLIYSATH</sequence>
<keyword evidence="8" id="KW-0238">DNA-binding</keyword>
<evidence type="ECO:0000256" key="8">
    <source>
        <dbReference type="ARBA" id="ARBA00023125"/>
    </source>
</evidence>
<dbReference type="NCBIfam" id="NF040854">
    <property type="entry name" value="Hol_resolv_Hjc"/>
    <property type="match status" value="1"/>
</dbReference>
<accession>A0A832V2J5</accession>
<keyword evidence="6" id="KW-0378">Hydrolase</keyword>
<dbReference type="PANTHER" id="PTHR39651:SF1">
    <property type="entry name" value="HOLLIDAY JUNCTION RESOLVASE HJC"/>
    <property type="match status" value="1"/>
</dbReference>
<evidence type="ECO:0000256" key="5">
    <source>
        <dbReference type="ARBA" id="ARBA00022763"/>
    </source>
</evidence>
<dbReference type="GO" id="GO:0046872">
    <property type="term" value="F:metal ion binding"/>
    <property type="evidence" value="ECO:0007669"/>
    <property type="project" value="UniProtKB-KW"/>
</dbReference>
<keyword evidence="5" id="KW-0227">DNA damage</keyword>
<comment type="catalytic activity">
    <reaction evidence="11">
        <text>Endonucleolytic cleavage at a junction such as a reciprocal single-stranded crossover between two homologous DNA duplexes (Holliday junction).</text>
        <dbReference type="EC" id="3.1.21.10"/>
    </reaction>
</comment>
<name>A0A832V2J5_9ARCH</name>
<dbReference type="GO" id="GO:0008821">
    <property type="term" value="F:crossover junction DNA endonuclease activity"/>
    <property type="evidence" value="ECO:0007669"/>
    <property type="project" value="UniProtKB-EC"/>
</dbReference>
<dbReference type="InterPro" id="IPR011335">
    <property type="entry name" value="Restrct_endonuc-II-like"/>
</dbReference>
<proteinExistence type="predicted"/>
<keyword evidence="9" id="KW-0233">DNA recombination</keyword>
<dbReference type="Gene3D" id="3.40.1350.10">
    <property type="match status" value="1"/>
</dbReference>
<keyword evidence="3" id="KW-0479">Metal-binding</keyword>
<dbReference type="InterPro" id="IPR011856">
    <property type="entry name" value="tRNA_endonuc-like_dom_sf"/>
</dbReference>
<dbReference type="InterPro" id="IPR014428">
    <property type="entry name" value="Hjc_arc"/>
</dbReference>
<comment type="cofactor">
    <cofactor evidence="1">
        <name>Mg(2+)</name>
        <dbReference type="ChEBI" id="CHEBI:18420"/>
    </cofactor>
</comment>
<evidence type="ECO:0000256" key="2">
    <source>
        <dbReference type="ARBA" id="ARBA00022722"/>
    </source>
</evidence>
<evidence type="ECO:0000256" key="11">
    <source>
        <dbReference type="ARBA" id="ARBA00029354"/>
    </source>
</evidence>
<gene>
    <name evidence="12" type="ORF">H1016_04920</name>
</gene>
<evidence type="ECO:0000256" key="7">
    <source>
        <dbReference type="ARBA" id="ARBA00022842"/>
    </source>
</evidence>
<evidence type="ECO:0000256" key="10">
    <source>
        <dbReference type="ARBA" id="ARBA00023204"/>
    </source>
</evidence>
<dbReference type="InterPro" id="IPR002732">
    <property type="entry name" value="Hjc"/>
</dbReference>
<evidence type="ECO:0000256" key="9">
    <source>
        <dbReference type="ARBA" id="ARBA00023172"/>
    </source>
</evidence>
<keyword evidence="4" id="KW-0255">Endonuclease</keyword>
<evidence type="ECO:0000313" key="12">
    <source>
        <dbReference type="EMBL" id="HIK00853.1"/>
    </source>
</evidence>
<dbReference type="GO" id="GO:0006310">
    <property type="term" value="P:DNA recombination"/>
    <property type="evidence" value="ECO:0007669"/>
    <property type="project" value="UniProtKB-KW"/>
</dbReference>
<dbReference type="GO" id="GO:0003677">
    <property type="term" value="F:DNA binding"/>
    <property type="evidence" value="ECO:0007669"/>
    <property type="project" value="UniProtKB-KW"/>
</dbReference>
<comment type="caution">
    <text evidence="12">The sequence shown here is derived from an EMBL/GenBank/DDBJ whole genome shotgun (WGS) entry which is preliminary data.</text>
</comment>
<dbReference type="SUPFAM" id="SSF52980">
    <property type="entry name" value="Restriction endonuclease-like"/>
    <property type="match status" value="1"/>
</dbReference>
<dbReference type="EMBL" id="DVAB01000039">
    <property type="protein sequence ID" value="HIK00853.1"/>
    <property type="molecule type" value="Genomic_DNA"/>
</dbReference>
<dbReference type="Pfam" id="PF01870">
    <property type="entry name" value="Hjc"/>
    <property type="match status" value="1"/>
</dbReference>
<dbReference type="CDD" id="cd00523">
    <property type="entry name" value="Holliday_junction_resolvase"/>
    <property type="match status" value="1"/>
</dbReference>
<evidence type="ECO:0000256" key="3">
    <source>
        <dbReference type="ARBA" id="ARBA00022723"/>
    </source>
</evidence>
<organism evidence="12 13">
    <name type="scientific">Candidatus Naiadarchaeum limnaeum</name>
    <dbReference type="NCBI Taxonomy" id="2756139"/>
    <lineage>
        <taxon>Archaea</taxon>
        <taxon>Candidatus Undinarchaeota</taxon>
        <taxon>Candidatus Undinarchaeia</taxon>
        <taxon>Candidatus Naiadarchaeales</taxon>
        <taxon>Candidatus Naiadarchaeaceae</taxon>
        <taxon>Candidatus Naiadarchaeum</taxon>
    </lineage>
</organism>
<evidence type="ECO:0000256" key="6">
    <source>
        <dbReference type="ARBA" id="ARBA00022801"/>
    </source>
</evidence>
<keyword evidence="2" id="KW-0540">Nuclease</keyword>
<dbReference type="PANTHER" id="PTHR39651">
    <property type="entry name" value="HOLLIDAY JUNCTION RESOLVASE HJC"/>
    <property type="match status" value="1"/>
</dbReference>
<evidence type="ECO:0000313" key="13">
    <source>
        <dbReference type="Proteomes" id="UP000646946"/>
    </source>
</evidence>
<keyword evidence="13" id="KW-1185">Reference proteome</keyword>
<evidence type="ECO:0000256" key="1">
    <source>
        <dbReference type="ARBA" id="ARBA00001946"/>
    </source>
</evidence>
<dbReference type="GO" id="GO:0006281">
    <property type="term" value="P:DNA repair"/>
    <property type="evidence" value="ECO:0007669"/>
    <property type="project" value="UniProtKB-KW"/>
</dbReference>
<keyword evidence="7" id="KW-0460">Magnesium</keyword>